<evidence type="ECO:0000256" key="1">
    <source>
        <dbReference type="ARBA" id="ARBA00023002"/>
    </source>
</evidence>
<dbReference type="PANTHER" id="PTHR43189:SF1">
    <property type="entry name" value="ZINC-TYPE ALCOHOL DEHYDROGENASE-LIKE PROTEIN C1198.01"/>
    <property type="match status" value="1"/>
</dbReference>
<evidence type="ECO:0000313" key="3">
    <source>
        <dbReference type="EMBL" id="NDV85273.1"/>
    </source>
</evidence>
<keyword evidence="1" id="KW-0560">Oxidoreductase</keyword>
<dbReference type="Gene3D" id="3.90.180.10">
    <property type="entry name" value="Medium-chain alcohol dehydrogenases, catalytic domain"/>
    <property type="match status" value="2"/>
</dbReference>
<dbReference type="EMBL" id="JAAAMJ010000001">
    <property type="protein sequence ID" value="NDV85273.1"/>
    <property type="molecule type" value="Genomic_DNA"/>
</dbReference>
<proteinExistence type="predicted"/>
<feature type="domain" description="Enoyl reductase (ER)" evidence="2">
    <location>
        <begin position="9"/>
        <end position="305"/>
    </location>
</feature>
<accession>A0A6L9MBU9</accession>
<dbReference type="RefSeq" id="WP_163042022.1">
    <property type="nucleotide sequence ID" value="NZ_JAAAMJ010000001.1"/>
</dbReference>
<dbReference type="GO" id="GO:0036354">
    <property type="term" value="F:bacteriochlorophyllide-a dehydrogenase activity"/>
    <property type="evidence" value="ECO:0007669"/>
    <property type="project" value="InterPro"/>
</dbReference>
<comment type="caution">
    <text evidence="3">The sequence shown here is derived from an EMBL/GenBank/DDBJ whole genome shotgun (WGS) entry which is preliminary data.</text>
</comment>
<name>A0A6L9MBU9_9HYPH</name>
<dbReference type="InterPro" id="IPR020843">
    <property type="entry name" value="ER"/>
</dbReference>
<dbReference type="InterPro" id="IPR036291">
    <property type="entry name" value="NAD(P)-bd_dom_sf"/>
</dbReference>
<dbReference type="SMART" id="SM00829">
    <property type="entry name" value="PKS_ER"/>
    <property type="match status" value="1"/>
</dbReference>
<dbReference type="NCBIfam" id="TIGR01202">
    <property type="entry name" value="bchC"/>
    <property type="match status" value="1"/>
</dbReference>
<dbReference type="SUPFAM" id="SSF50129">
    <property type="entry name" value="GroES-like"/>
    <property type="match status" value="1"/>
</dbReference>
<keyword evidence="4" id="KW-1185">Reference proteome</keyword>
<dbReference type="Proteomes" id="UP000476332">
    <property type="component" value="Unassembled WGS sequence"/>
</dbReference>
<reference evidence="3 4" key="1">
    <citation type="submission" date="2020-01" db="EMBL/GenBank/DDBJ databases">
        <title>Genomes of bacteria type strains.</title>
        <authorList>
            <person name="Chen J."/>
            <person name="Zhu S."/>
            <person name="Chen J."/>
        </authorList>
    </citation>
    <scope>NUCLEOTIDE SEQUENCE [LARGE SCALE GENOMIC DNA]</scope>
    <source>
        <strain evidence="3 4">KCTC 52919</strain>
    </source>
</reference>
<protein>
    <submittedName>
        <fullName evidence="3">Chlorophyll synthesis pathway protein BchC</fullName>
    </submittedName>
</protein>
<dbReference type="InterPro" id="IPR011032">
    <property type="entry name" value="GroES-like_sf"/>
</dbReference>
<dbReference type="AlphaFoldDB" id="A0A6L9MBU9"/>
<dbReference type="Gene3D" id="3.40.50.720">
    <property type="entry name" value="NAD(P)-binding Rossmann-like Domain"/>
    <property type="match status" value="1"/>
</dbReference>
<dbReference type="SUPFAM" id="SSF51735">
    <property type="entry name" value="NAD(P)-binding Rossmann-fold domains"/>
    <property type="match status" value="1"/>
</dbReference>
<dbReference type="PANTHER" id="PTHR43189">
    <property type="entry name" value="ZINC-TYPE ALCOHOL DEHYDROGENASE-LIKE PROTEIN C1198.01-RELATED"/>
    <property type="match status" value="1"/>
</dbReference>
<dbReference type="InterPro" id="IPR013154">
    <property type="entry name" value="ADH-like_N"/>
</dbReference>
<organism evidence="3 4">
    <name type="scientific">Aurantimonas aggregata</name>
    <dbReference type="NCBI Taxonomy" id="2047720"/>
    <lineage>
        <taxon>Bacteria</taxon>
        <taxon>Pseudomonadati</taxon>
        <taxon>Pseudomonadota</taxon>
        <taxon>Alphaproteobacteria</taxon>
        <taxon>Hyphomicrobiales</taxon>
        <taxon>Aurantimonadaceae</taxon>
        <taxon>Aurantimonas</taxon>
    </lineage>
</organism>
<evidence type="ECO:0000259" key="2">
    <source>
        <dbReference type="SMART" id="SM00829"/>
    </source>
</evidence>
<dbReference type="Pfam" id="PF08240">
    <property type="entry name" value="ADH_N"/>
    <property type="match status" value="1"/>
</dbReference>
<sequence length="311" mass="32823">MLSDAILFQQPGHLAVRRIGLREPQAGDVRVAVEYCGISTGTERLLFTGDMPPFPGLGYPLVPGYEAVGHVVETYGDSDLSIGDRVFVPGSNGFVDARGLFGASASQLLAPGRRVTRIPESMSADAVLLALAATAHHAIIAADAIPELIIGHGVLGRLSARIALALGGNPIVWETEPRRHAGADGYHICQPSDDARSDYGTILDVSGTGDILDLSIPLLARGGEIVLAGFYKAPLSFAFPPAFMREAHIRVAAQWLPADMAAVTQMVAGGRLSLAGLVTYRHGPADAGEAYRTAFEDVSCLKMILEWGATQ</sequence>
<gene>
    <name evidence="3" type="primary">bchC</name>
    <name evidence="3" type="ORF">GTW51_01005</name>
</gene>
<dbReference type="InterPro" id="IPR005903">
    <property type="entry name" value="BchC"/>
</dbReference>
<evidence type="ECO:0000313" key="4">
    <source>
        <dbReference type="Proteomes" id="UP000476332"/>
    </source>
</evidence>